<name>A0A1F7W327_9BACT</name>
<protein>
    <submittedName>
        <fullName evidence="2">Uncharacterized protein</fullName>
    </submittedName>
</protein>
<organism evidence="2 3">
    <name type="scientific">Candidatus Uhrbacteria bacterium RIFOXYB2_FULL_45_11</name>
    <dbReference type="NCBI Taxonomy" id="1802421"/>
    <lineage>
        <taxon>Bacteria</taxon>
        <taxon>Candidatus Uhriibacteriota</taxon>
    </lineage>
</organism>
<accession>A0A1F7W327</accession>
<evidence type="ECO:0000256" key="1">
    <source>
        <dbReference type="SAM" id="MobiDB-lite"/>
    </source>
</evidence>
<evidence type="ECO:0000313" key="3">
    <source>
        <dbReference type="Proteomes" id="UP000177331"/>
    </source>
</evidence>
<evidence type="ECO:0000313" key="2">
    <source>
        <dbReference type="EMBL" id="OGL97222.1"/>
    </source>
</evidence>
<dbReference type="EMBL" id="MGFD01000055">
    <property type="protein sequence ID" value="OGL97222.1"/>
    <property type="molecule type" value="Genomic_DNA"/>
</dbReference>
<gene>
    <name evidence="2" type="ORF">A2318_03700</name>
</gene>
<feature type="region of interest" description="Disordered" evidence="1">
    <location>
        <begin position="102"/>
        <end position="130"/>
    </location>
</feature>
<feature type="compositionally biased region" description="Basic and acidic residues" evidence="1">
    <location>
        <begin position="116"/>
        <end position="130"/>
    </location>
</feature>
<comment type="caution">
    <text evidence="2">The sequence shown here is derived from an EMBL/GenBank/DDBJ whole genome shotgun (WGS) entry which is preliminary data.</text>
</comment>
<dbReference type="AlphaFoldDB" id="A0A1F7W327"/>
<sequence length="130" mass="14585">MKTFIPGPLTDNARNLLRRLGYGEQTKFSGQTAFIKRVSGGDFPRYHAYVEDKDGGLQVNLHIDQKAATYEGSHAHSGEYEGSLVEQEMKYIVAWVNHWKNTERGDSAGTPLVATQKEKKDDGKKKSLWG</sequence>
<proteinExistence type="predicted"/>
<reference evidence="2 3" key="1">
    <citation type="journal article" date="2016" name="Nat. Commun.">
        <title>Thousands of microbial genomes shed light on interconnected biogeochemical processes in an aquifer system.</title>
        <authorList>
            <person name="Anantharaman K."/>
            <person name="Brown C.T."/>
            <person name="Hug L.A."/>
            <person name="Sharon I."/>
            <person name="Castelle C.J."/>
            <person name="Probst A.J."/>
            <person name="Thomas B.C."/>
            <person name="Singh A."/>
            <person name="Wilkins M.J."/>
            <person name="Karaoz U."/>
            <person name="Brodie E.L."/>
            <person name="Williams K.H."/>
            <person name="Hubbard S.S."/>
            <person name="Banfield J.F."/>
        </authorList>
    </citation>
    <scope>NUCLEOTIDE SEQUENCE [LARGE SCALE GENOMIC DNA]</scope>
</reference>
<dbReference type="Proteomes" id="UP000177331">
    <property type="component" value="Unassembled WGS sequence"/>
</dbReference>
<dbReference type="STRING" id="1802421.A2318_03700"/>